<dbReference type="PROSITE" id="PS50089">
    <property type="entry name" value="ZF_RING_2"/>
    <property type="match status" value="1"/>
</dbReference>
<sequence length="332" mass="36988">MSSRLPPNELNSASHEDLNDDNNRIETTSSSTTITTISTAITIRFSTVGQVEESFSRTMTQDTYNSISGLEDDNTPSTPPTGSLPSDNTFYYFNQATYYESLGLEWQGPDTETDSEAPQLHSLRGRPDEHILLSEISSSDSSSDDDSSPDDDDEAEGSPNSSFIHLLNPGRLIAALIRNEGAEILENYPRFRDLAGIDSDSDDDSDSEDELEPTHTTQLATRRLEELDSFLMTLPYARPGGNCIWNECFCAAEYDEDEHVAVSLPCRHVFGRSCIARWFRMRLDRQREMGLLGVEGEDGDNCPMCRTPMSRGEEQQEGESDGEEDSDSDEEL</sequence>
<dbReference type="Pfam" id="PF13639">
    <property type="entry name" value="zf-RING_2"/>
    <property type="match status" value="1"/>
</dbReference>
<feature type="compositionally biased region" description="Acidic residues" evidence="2">
    <location>
        <begin position="315"/>
        <end position="332"/>
    </location>
</feature>
<reference evidence="4" key="1">
    <citation type="submission" date="2023-01" db="EMBL/GenBank/DDBJ databases">
        <authorList>
            <person name="Van Ghelder C."/>
            <person name="Rancurel C."/>
        </authorList>
    </citation>
    <scope>NUCLEOTIDE SEQUENCE</scope>
    <source>
        <strain evidence="4">CNCM I-4278</strain>
    </source>
</reference>
<dbReference type="InterPro" id="IPR001841">
    <property type="entry name" value="Znf_RING"/>
</dbReference>
<dbReference type="InterPro" id="IPR051826">
    <property type="entry name" value="E3_ubiquitin-ligase_domain"/>
</dbReference>
<dbReference type="AlphaFoldDB" id="A0A9W4UGW7"/>
<feature type="region of interest" description="Disordered" evidence="2">
    <location>
        <begin position="106"/>
        <end position="163"/>
    </location>
</feature>
<proteinExistence type="predicted"/>
<comment type="caution">
    <text evidence="4">The sequence shown here is derived from an EMBL/GenBank/DDBJ whole genome shotgun (WGS) entry which is preliminary data.</text>
</comment>
<feature type="compositionally biased region" description="Acidic residues" evidence="2">
    <location>
        <begin position="142"/>
        <end position="156"/>
    </location>
</feature>
<dbReference type="OrthoDB" id="8062037at2759"/>
<dbReference type="InterPro" id="IPR013083">
    <property type="entry name" value="Znf_RING/FYVE/PHD"/>
</dbReference>
<feature type="compositionally biased region" description="Polar residues" evidence="2">
    <location>
        <begin position="1"/>
        <end position="13"/>
    </location>
</feature>
<feature type="region of interest" description="Disordered" evidence="2">
    <location>
        <begin position="65"/>
        <end position="87"/>
    </location>
</feature>
<dbReference type="Gene3D" id="3.30.40.10">
    <property type="entry name" value="Zinc/RING finger domain, C3HC4 (zinc finger)"/>
    <property type="match status" value="1"/>
</dbReference>
<dbReference type="GO" id="GO:0061630">
    <property type="term" value="F:ubiquitin protein ligase activity"/>
    <property type="evidence" value="ECO:0007669"/>
    <property type="project" value="TreeGrafter"/>
</dbReference>
<feature type="domain" description="RING-type" evidence="3">
    <location>
        <begin position="250"/>
        <end position="306"/>
    </location>
</feature>
<feature type="compositionally biased region" description="Basic and acidic residues" evidence="2">
    <location>
        <begin position="14"/>
        <end position="24"/>
    </location>
</feature>
<dbReference type="PANTHER" id="PTHR22765">
    <property type="entry name" value="RING FINGER AND PROTEASE ASSOCIATED DOMAIN-CONTAINING"/>
    <property type="match status" value="1"/>
</dbReference>
<evidence type="ECO:0000313" key="4">
    <source>
        <dbReference type="EMBL" id="CAI6336293.1"/>
    </source>
</evidence>
<keyword evidence="5" id="KW-1185">Reference proteome</keyword>
<dbReference type="SUPFAM" id="SSF57850">
    <property type="entry name" value="RING/U-box"/>
    <property type="match status" value="1"/>
</dbReference>
<feature type="region of interest" description="Disordered" evidence="2">
    <location>
        <begin position="298"/>
        <end position="332"/>
    </location>
</feature>
<feature type="region of interest" description="Disordered" evidence="2">
    <location>
        <begin position="196"/>
        <end position="216"/>
    </location>
</feature>
<accession>A0A9W4UGW7</accession>
<keyword evidence="1" id="KW-0479">Metal-binding</keyword>
<dbReference type="GO" id="GO:0006511">
    <property type="term" value="P:ubiquitin-dependent protein catabolic process"/>
    <property type="evidence" value="ECO:0007669"/>
    <property type="project" value="TreeGrafter"/>
</dbReference>
<name>A0A9W4UGW7_9PLEO</name>
<dbReference type="Proteomes" id="UP001152607">
    <property type="component" value="Unassembled WGS sequence"/>
</dbReference>
<evidence type="ECO:0000259" key="3">
    <source>
        <dbReference type="PROSITE" id="PS50089"/>
    </source>
</evidence>
<keyword evidence="1" id="KW-0862">Zinc</keyword>
<keyword evidence="1" id="KW-0863">Zinc-finger</keyword>
<evidence type="ECO:0000256" key="1">
    <source>
        <dbReference type="PROSITE-ProRule" id="PRU00175"/>
    </source>
</evidence>
<organism evidence="4 5">
    <name type="scientific">Periconia digitata</name>
    <dbReference type="NCBI Taxonomy" id="1303443"/>
    <lineage>
        <taxon>Eukaryota</taxon>
        <taxon>Fungi</taxon>
        <taxon>Dikarya</taxon>
        <taxon>Ascomycota</taxon>
        <taxon>Pezizomycotina</taxon>
        <taxon>Dothideomycetes</taxon>
        <taxon>Pleosporomycetidae</taxon>
        <taxon>Pleosporales</taxon>
        <taxon>Massarineae</taxon>
        <taxon>Periconiaceae</taxon>
        <taxon>Periconia</taxon>
    </lineage>
</organism>
<protein>
    <recommendedName>
        <fullName evidence="3">RING-type domain-containing protein</fullName>
    </recommendedName>
</protein>
<evidence type="ECO:0000256" key="2">
    <source>
        <dbReference type="SAM" id="MobiDB-lite"/>
    </source>
</evidence>
<dbReference type="GO" id="GO:0008270">
    <property type="term" value="F:zinc ion binding"/>
    <property type="evidence" value="ECO:0007669"/>
    <property type="project" value="UniProtKB-KW"/>
</dbReference>
<dbReference type="EMBL" id="CAOQHR010000006">
    <property type="protein sequence ID" value="CAI6336293.1"/>
    <property type="molecule type" value="Genomic_DNA"/>
</dbReference>
<gene>
    <name evidence="4" type="ORF">PDIGIT_LOCUS9388</name>
</gene>
<feature type="compositionally biased region" description="Acidic residues" evidence="2">
    <location>
        <begin position="199"/>
        <end position="211"/>
    </location>
</feature>
<evidence type="ECO:0000313" key="5">
    <source>
        <dbReference type="Proteomes" id="UP001152607"/>
    </source>
</evidence>
<feature type="region of interest" description="Disordered" evidence="2">
    <location>
        <begin position="1"/>
        <end position="30"/>
    </location>
</feature>